<dbReference type="InterPro" id="IPR014922">
    <property type="entry name" value="YdhG-like"/>
</dbReference>
<feature type="domain" description="YdhG-like" evidence="1">
    <location>
        <begin position="18"/>
        <end position="133"/>
    </location>
</feature>
<evidence type="ECO:0000313" key="3">
    <source>
        <dbReference type="Proteomes" id="UP000036780"/>
    </source>
</evidence>
<dbReference type="SUPFAM" id="SSF159888">
    <property type="entry name" value="YdhG-like"/>
    <property type="match status" value="1"/>
</dbReference>
<keyword evidence="3" id="KW-1185">Reference proteome</keyword>
<dbReference type="PATRIC" id="fig|1473.5.peg.1112"/>
<name>A0A0L0QM60_VIRPA</name>
<dbReference type="Proteomes" id="UP000036780">
    <property type="component" value="Unassembled WGS sequence"/>
</dbReference>
<organism evidence="2 3">
    <name type="scientific">Virgibacillus pantothenticus</name>
    <dbReference type="NCBI Taxonomy" id="1473"/>
    <lineage>
        <taxon>Bacteria</taxon>
        <taxon>Bacillati</taxon>
        <taxon>Bacillota</taxon>
        <taxon>Bacilli</taxon>
        <taxon>Bacillales</taxon>
        <taxon>Bacillaceae</taxon>
        <taxon>Virgibacillus</taxon>
    </lineage>
</organism>
<dbReference type="Pfam" id="PF08818">
    <property type="entry name" value="DUF1801"/>
    <property type="match status" value="1"/>
</dbReference>
<gene>
    <name evidence="2" type="ORF">AFK71_12680</name>
</gene>
<dbReference type="Gene3D" id="3.90.1150.200">
    <property type="match status" value="1"/>
</dbReference>
<evidence type="ECO:0000259" key="1">
    <source>
        <dbReference type="Pfam" id="PF08818"/>
    </source>
</evidence>
<accession>A0A0L0QM60</accession>
<dbReference type="AlphaFoldDB" id="A0A0L0QM60"/>
<protein>
    <recommendedName>
        <fullName evidence="1">YdhG-like domain-containing protein</fullName>
    </recommendedName>
</protein>
<dbReference type="OrthoDB" id="9813231at2"/>
<evidence type="ECO:0000313" key="2">
    <source>
        <dbReference type="EMBL" id="KNE19358.1"/>
    </source>
</evidence>
<dbReference type="EMBL" id="LGTO01000007">
    <property type="protein sequence ID" value="KNE19358.1"/>
    <property type="molecule type" value="Genomic_DNA"/>
</dbReference>
<reference evidence="3" key="1">
    <citation type="submission" date="2015-07" db="EMBL/GenBank/DDBJ databases">
        <title>Fjat-10053 dsm26.</title>
        <authorList>
            <person name="Liu B."/>
            <person name="Wang J."/>
            <person name="Zhu Y."/>
            <person name="Liu G."/>
            <person name="Chen Q."/>
            <person name="Chen Z."/>
            <person name="Lan J."/>
            <person name="Che J."/>
            <person name="Ge C."/>
            <person name="Shi H."/>
            <person name="Pan Z."/>
            <person name="Liu X."/>
        </authorList>
    </citation>
    <scope>NUCLEOTIDE SEQUENCE [LARGE SCALE GENOMIC DNA]</scope>
    <source>
        <strain evidence="3">DSM 26</strain>
    </source>
</reference>
<comment type="caution">
    <text evidence="2">The sequence shown here is derived from an EMBL/GenBank/DDBJ whole genome shotgun (WGS) entry which is preliminary data.</text>
</comment>
<proteinExistence type="predicted"/>
<dbReference type="RefSeq" id="WP_050351886.1">
    <property type="nucleotide sequence ID" value="NZ_JAHHXR010000029.1"/>
</dbReference>
<sequence length="150" mass="17570">MYQTDEVSEYINNVETKWRDAFIELKKVIDQHIPSGFQMEMQYGMPSYVVPLSAYPDGYHCKQDTPLPFISIAAQKKHLAVYHMGIYADQALLHWFEDEHPHHTDTKLNMGKSCIRFTNPNKIPYQLIGELASKMTIMDWIALYEKNKRT</sequence>